<comment type="caution">
    <text evidence="1">The sequence shown here is derived from an EMBL/GenBank/DDBJ whole genome shotgun (WGS) entry which is preliminary data.</text>
</comment>
<gene>
    <name evidence="1" type="ORF">S03H2_04135</name>
</gene>
<dbReference type="AlphaFoldDB" id="X1FER2"/>
<organism evidence="1">
    <name type="scientific">marine sediment metagenome</name>
    <dbReference type="NCBI Taxonomy" id="412755"/>
    <lineage>
        <taxon>unclassified sequences</taxon>
        <taxon>metagenomes</taxon>
        <taxon>ecological metagenomes</taxon>
    </lineage>
</organism>
<sequence length="94" mass="11411">MPDEFEFENYSDFKTIEDFSKTVESSKYYHDLYLKAVNHPIRREILKIVNDSNEILEKRLFNQLSEKEILKDPSILEYNINFLIKALCIEKIWY</sequence>
<proteinExistence type="predicted"/>
<accession>X1FER2</accession>
<dbReference type="EMBL" id="BARU01001611">
    <property type="protein sequence ID" value="GAH19273.1"/>
    <property type="molecule type" value="Genomic_DNA"/>
</dbReference>
<evidence type="ECO:0000313" key="1">
    <source>
        <dbReference type="EMBL" id="GAH19273.1"/>
    </source>
</evidence>
<name>X1FER2_9ZZZZ</name>
<protein>
    <submittedName>
        <fullName evidence="1">Uncharacterized protein</fullName>
    </submittedName>
</protein>
<dbReference type="InterPro" id="IPR036388">
    <property type="entry name" value="WH-like_DNA-bd_sf"/>
</dbReference>
<dbReference type="Gene3D" id="1.10.10.10">
    <property type="entry name" value="Winged helix-like DNA-binding domain superfamily/Winged helix DNA-binding domain"/>
    <property type="match status" value="1"/>
</dbReference>
<reference evidence="1" key="1">
    <citation type="journal article" date="2014" name="Front. Microbiol.">
        <title>High frequency of phylogenetically diverse reductive dehalogenase-homologous genes in deep subseafloor sedimentary metagenomes.</title>
        <authorList>
            <person name="Kawai M."/>
            <person name="Futagami T."/>
            <person name="Toyoda A."/>
            <person name="Takaki Y."/>
            <person name="Nishi S."/>
            <person name="Hori S."/>
            <person name="Arai W."/>
            <person name="Tsubouchi T."/>
            <person name="Morono Y."/>
            <person name="Uchiyama I."/>
            <person name="Ito T."/>
            <person name="Fujiyama A."/>
            <person name="Inagaki F."/>
            <person name="Takami H."/>
        </authorList>
    </citation>
    <scope>NUCLEOTIDE SEQUENCE</scope>
    <source>
        <strain evidence="1">Expedition CK06-06</strain>
    </source>
</reference>